<evidence type="ECO:0000313" key="4">
    <source>
        <dbReference type="EMBL" id="UOE37075.1"/>
    </source>
</evidence>
<dbReference type="Proteomes" id="UP000831068">
    <property type="component" value="Chromosome"/>
</dbReference>
<feature type="transmembrane region" description="Helical" evidence="2">
    <location>
        <begin position="6"/>
        <end position="23"/>
    </location>
</feature>
<organism evidence="4 5">
    <name type="scientific">Chryseobacterium oryzae</name>
    <dbReference type="NCBI Taxonomy" id="2929799"/>
    <lineage>
        <taxon>Bacteria</taxon>
        <taxon>Pseudomonadati</taxon>
        <taxon>Bacteroidota</taxon>
        <taxon>Flavobacteriia</taxon>
        <taxon>Flavobacteriales</taxon>
        <taxon>Weeksellaceae</taxon>
        <taxon>Chryseobacterium group</taxon>
        <taxon>Chryseobacterium</taxon>
    </lineage>
</organism>
<feature type="domain" description="Peptidase M56" evidence="3">
    <location>
        <begin position="155"/>
        <end position="255"/>
    </location>
</feature>
<evidence type="ECO:0000313" key="5">
    <source>
        <dbReference type="Proteomes" id="UP000831068"/>
    </source>
</evidence>
<dbReference type="InterPro" id="IPR052173">
    <property type="entry name" value="Beta-lactam_resp_regulator"/>
</dbReference>
<feature type="coiled-coil region" evidence="1">
    <location>
        <begin position="283"/>
        <end position="360"/>
    </location>
</feature>
<evidence type="ECO:0000256" key="2">
    <source>
        <dbReference type="SAM" id="Phobius"/>
    </source>
</evidence>
<dbReference type="Pfam" id="PF05569">
    <property type="entry name" value="Peptidase_M56"/>
    <property type="match status" value="1"/>
</dbReference>
<keyword evidence="2" id="KW-0472">Membrane</keyword>
<sequence length="668" mass="77286">MMEAVFFYLGKVILCSGVMFLYYQLSLKDKTFHHYNRFYLLSAMGISILLPLIKVEDFTIEVSKNLFLLLSQFQNINQENTINNDYIYLKIIFSALGVVSFYFLGKFLYGIFRIQQLKTQFQKESFEGVNFYQTNLSEAPFSYFKNLFWKNTITLNSEVGKQILKHEMVHIEQKHSVDKIIVEIITSVFWFNPFFHIIKKEINLIHEYLADKKAVKQSDTKAFAQMLLASHFSGTQLPATSPFLSSNLKKRLKMLQKPKTKFGYARRIFALPVLFTVAFAYMVNAKNKEIKETNIEIDKAVSEIKKDTLSPKNEVEQIVQLQQDKISNANEKLKIQSEKLKTLSEKSKEKSAELKKIAKEKGENSYEFELKAKELKSLTREMDKIVDKDKLFDMDMKRVEDIRNNIAAISPKFNVDKVEIKRIFPDGDNYKVTVNGEEKDFDKIFDAKVFKDLNVDAKVLKFLRDKFNSSDFKEKLGKTNNIYIQSRDSKSSFPSVKRLDLDKDLGGKFLFNELSNLNNEIINGKGNLSKKELRKLEKLAKERAKVEEKLRDIKKQQKDLQGNPWMISVNAYDSKVKYTATTKYTETPNPPIPPNAPILSRGTVFKTTAAEMIKANSDENIKYFVDGNPISKEEMQNINPKDIESMNVNKTKVDGKQAGEIHIKLKKK</sequence>
<dbReference type="PANTHER" id="PTHR34978:SF3">
    <property type="entry name" value="SLR0241 PROTEIN"/>
    <property type="match status" value="1"/>
</dbReference>
<feature type="coiled-coil region" evidence="1">
    <location>
        <begin position="529"/>
        <end position="563"/>
    </location>
</feature>
<accession>A0ABY4BKF5</accession>
<dbReference type="InterPro" id="IPR008756">
    <property type="entry name" value="Peptidase_M56"/>
</dbReference>
<dbReference type="PANTHER" id="PTHR34978">
    <property type="entry name" value="POSSIBLE SENSOR-TRANSDUCER PROTEIN BLAR"/>
    <property type="match status" value="1"/>
</dbReference>
<gene>
    <name evidence="4" type="ORF">MTP08_08315</name>
</gene>
<feature type="transmembrane region" description="Helical" evidence="2">
    <location>
        <begin position="35"/>
        <end position="53"/>
    </location>
</feature>
<feature type="transmembrane region" description="Helical" evidence="2">
    <location>
        <begin position="264"/>
        <end position="283"/>
    </location>
</feature>
<dbReference type="RefSeq" id="WP_243575583.1">
    <property type="nucleotide sequence ID" value="NZ_CP094529.1"/>
</dbReference>
<keyword evidence="5" id="KW-1185">Reference proteome</keyword>
<evidence type="ECO:0000259" key="3">
    <source>
        <dbReference type="Pfam" id="PF05569"/>
    </source>
</evidence>
<reference evidence="4 5" key="1">
    <citation type="submission" date="2022-03" db="EMBL/GenBank/DDBJ databases">
        <title>Chryseobacterium sp. isolated from the Andong Sikhe.</title>
        <authorList>
            <person name="Won M."/>
            <person name="Kim S.-J."/>
            <person name="Kwon S.-W."/>
        </authorList>
    </citation>
    <scope>NUCLEOTIDE SEQUENCE [LARGE SCALE GENOMIC DNA]</scope>
    <source>
        <strain evidence="4 5">ADR-1</strain>
    </source>
</reference>
<protein>
    <recommendedName>
        <fullName evidence="3">Peptidase M56 domain-containing protein</fullName>
    </recommendedName>
</protein>
<keyword evidence="1" id="KW-0175">Coiled coil</keyword>
<keyword evidence="2" id="KW-0812">Transmembrane</keyword>
<feature type="transmembrane region" description="Helical" evidence="2">
    <location>
        <begin position="87"/>
        <end position="109"/>
    </location>
</feature>
<proteinExistence type="predicted"/>
<keyword evidence="2" id="KW-1133">Transmembrane helix</keyword>
<name>A0ABY4BKF5_9FLAO</name>
<dbReference type="EMBL" id="CP094529">
    <property type="protein sequence ID" value="UOE37075.1"/>
    <property type="molecule type" value="Genomic_DNA"/>
</dbReference>
<dbReference type="CDD" id="cd07341">
    <property type="entry name" value="M56_BlaR1_MecR1_like"/>
    <property type="match status" value="1"/>
</dbReference>
<evidence type="ECO:0000256" key="1">
    <source>
        <dbReference type="SAM" id="Coils"/>
    </source>
</evidence>